<dbReference type="InterPro" id="IPR012338">
    <property type="entry name" value="Beta-lactam/transpept-like"/>
</dbReference>
<proteinExistence type="predicted"/>
<feature type="domain" description="Beta-lactamase-related" evidence="3">
    <location>
        <begin position="65"/>
        <end position="368"/>
    </location>
</feature>
<gene>
    <name evidence="4" type="ORF">BKA07_000093</name>
</gene>
<dbReference type="PANTHER" id="PTHR46825:SF9">
    <property type="entry name" value="BETA-LACTAMASE-RELATED DOMAIN-CONTAINING PROTEIN"/>
    <property type="match status" value="1"/>
</dbReference>
<dbReference type="InterPro" id="IPR001466">
    <property type="entry name" value="Beta-lactam-related"/>
</dbReference>
<keyword evidence="1" id="KW-1133">Transmembrane helix</keyword>
<keyword evidence="5" id="KW-1185">Reference proteome</keyword>
<comment type="caution">
    <text evidence="4">The sequence shown here is derived from an EMBL/GenBank/DDBJ whole genome shotgun (WGS) entry which is preliminary data.</text>
</comment>
<feature type="chain" id="PRO_5032346135" evidence="2">
    <location>
        <begin position="36"/>
        <end position="503"/>
    </location>
</feature>
<keyword evidence="1" id="KW-0472">Membrane</keyword>
<feature type="signal peptide" evidence="2">
    <location>
        <begin position="1"/>
        <end position="35"/>
    </location>
</feature>
<feature type="transmembrane region" description="Helical" evidence="1">
    <location>
        <begin position="433"/>
        <end position="455"/>
    </location>
</feature>
<organism evidence="4 5">
    <name type="scientific">Brevibacterium marinum</name>
    <dbReference type="NCBI Taxonomy" id="418643"/>
    <lineage>
        <taxon>Bacteria</taxon>
        <taxon>Bacillati</taxon>
        <taxon>Actinomycetota</taxon>
        <taxon>Actinomycetes</taxon>
        <taxon>Micrococcales</taxon>
        <taxon>Brevibacteriaceae</taxon>
        <taxon>Brevibacterium</taxon>
    </lineage>
</organism>
<dbReference type="SUPFAM" id="SSF56601">
    <property type="entry name" value="beta-lactamase/transpeptidase-like"/>
    <property type="match status" value="1"/>
</dbReference>
<reference evidence="4 5" key="1">
    <citation type="submission" date="2020-03" db="EMBL/GenBank/DDBJ databases">
        <title>Sequencing the genomes of 1000 actinobacteria strains.</title>
        <authorList>
            <person name="Klenk H.-P."/>
        </authorList>
    </citation>
    <scope>NUCLEOTIDE SEQUENCE [LARGE SCALE GENOMIC DNA]</scope>
    <source>
        <strain evidence="4 5">DSM 18964</strain>
    </source>
</reference>
<keyword evidence="2" id="KW-0732">Signal</keyword>
<evidence type="ECO:0000256" key="1">
    <source>
        <dbReference type="SAM" id="Phobius"/>
    </source>
</evidence>
<evidence type="ECO:0000259" key="3">
    <source>
        <dbReference type="Pfam" id="PF00144"/>
    </source>
</evidence>
<dbReference type="Pfam" id="PF00144">
    <property type="entry name" value="Beta-lactamase"/>
    <property type="match status" value="1"/>
</dbReference>
<dbReference type="InterPro" id="IPR050491">
    <property type="entry name" value="AmpC-like"/>
</dbReference>
<evidence type="ECO:0000313" key="4">
    <source>
        <dbReference type="EMBL" id="NJC55058.1"/>
    </source>
</evidence>
<dbReference type="AlphaFoldDB" id="A0A846RVW6"/>
<accession>A0A846RVW6</accession>
<sequence>MVNLLSTAQRLLACVAIFGLAFGLAPMAVAGPANAAAESAASARPANGSGAEADPTDYGSDSAEEFVSAYTSRHGLPGASYAVVKDGELVAAEGVGDVSTDTPMAIGSVSKSFTSFAVLQLVDSGDVDLDSPVTDYLSDFSIRGADASAITVRMLLSHTSGIPNPTFVRATGSLEDSVADIADLEVASVPGSTYAYSNFNYRTLARLVEVVDGQDFNTYLDENIFTPLGMDDTDAVTTAGDRSGLDAGHVTAYGLALQLPEFATDIGGSGGVISTAEDMATWVGVQQRGGTSADGKRLLSKDLVAETHTPQPNADTYGMGWQHTSTADPERVGHGGSLMRYSARADLVPSSGYATVVLLDSFTSIHQHQFDISTGLINISEGKDPDLGFPLATVIDLVLGAMTIIVAALGVRGLRRSSRWAEKRADHPWWRRALRLLPQAIMPIAALGVFVGLTLGQGNPATPLDIFGVWPALMILIAAAGIVGLLLIVSRLRAFGFSSPPVQ</sequence>
<protein>
    <submittedName>
        <fullName evidence="4">CubicO group peptidase (Beta-lactamase class C family)</fullName>
    </submittedName>
</protein>
<evidence type="ECO:0000256" key="2">
    <source>
        <dbReference type="SAM" id="SignalP"/>
    </source>
</evidence>
<evidence type="ECO:0000313" key="5">
    <source>
        <dbReference type="Proteomes" id="UP000576792"/>
    </source>
</evidence>
<name>A0A846RVW6_9MICO</name>
<keyword evidence="1" id="KW-0812">Transmembrane</keyword>
<dbReference type="PANTHER" id="PTHR46825">
    <property type="entry name" value="D-ALANYL-D-ALANINE-CARBOXYPEPTIDASE/ENDOPEPTIDASE AMPH"/>
    <property type="match status" value="1"/>
</dbReference>
<feature type="transmembrane region" description="Helical" evidence="1">
    <location>
        <begin position="387"/>
        <end position="412"/>
    </location>
</feature>
<dbReference type="Gene3D" id="3.40.710.10">
    <property type="entry name" value="DD-peptidase/beta-lactamase superfamily"/>
    <property type="match status" value="1"/>
</dbReference>
<feature type="transmembrane region" description="Helical" evidence="1">
    <location>
        <begin position="467"/>
        <end position="489"/>
    </location>
</feature>
<dbReference type="RefSeq" id="WP_167949146.1">
    <property type="nucleotide sequence ID" value="NZ_BAAAPQ010000026.1"/>
</dbReference>
<dbReference type="Proteomes" id="UP000576792">
    <property type="component" value="Unassembled WGS sequence"/>
</dbReference>
<dbReference type="EMBL" id="JAATJN010000001">
    <property type="protein sequence ID" value="NJC55058.1"/>
    <property type="molecule type" value="Genomic_DNA"/>
</dbReference>